<dbReference type="Pfam" id="PF00614">
    <property type="entry name" value="PLDc"/>
    <property type="match status" value="1"/>
</dbReference>
<dbReference type="PROSITE" id="PS50035">
    <property type="entry name" value="PLD"/>
    <property type="match status" value="1"/>
</dbReference>
<keyword evidence="9" id="KW-1185">Reference proteome</keyword>
<dbReference type="CDD" id="cd09105">
    <property type="entry name" value="PLDc_vPLD1_2_like_2"/>
    <property type="match status" value="1"/>
</dbReference>
<dbReference type="RefSeq" id="WP_106160552.1">
    <property type="nucleotide sequence ID" value="NZ_PVTT01000002.1"/>
</dbReference>
<dbReference type="EMBL" id="PVTT01000002">
    <property type="protein sequence ID" value="PRY92900.1"/>
    <property type="molecule type" value="Genomic_DNA"/>
</dbReference>
<evidence type="ECO:0000256" key="3">
    <source>
        <dbReference type="ARBA" id="ARBA00018392"/>
    </source>
</evidence>
<sequence length="544" mass="59845">MRKLGLPASGGGGAPGAGPPRRPRPPPARAPGAPAFLVTAEEGFPAFERLFLGARRNVRMGFRIFDPRTPLYSAEGLAVGRDWFDLLVHTLARGVDVDLVLADFDPVVASPTHRLTWRSIRILLAAEEVARASAGDVAGRLDVSAALHPARVAAGPRAFLYRRILGELHERARDLAALGERQLDRALSEMPGLAPWLASAKDALAPRRWPIPPLVPATHHQKMAVFDRETLYIGGLDLDERRFDTWSHDRPGPDTWHDVQAVVHGPAAAEADDHLQRFLDECARRAPVMPCRHLLRTLSRKRRVQGLSMSPEPVVSEIADLHAREIGRARGLIYLETQFLRDRAIARALVEAARRDPGLTCILILPAAPEEVAFQDRRKLDMRYGEHLQARCVRRVRRAFGSRLFVGSPARPMAAGQADGRDALFGAPIIYVHAKVSIFGDAAASVSSANLNGRSMRWDTETGVAFRDPADVRHLRERCMRHWLPDDPPAECLDPSTAAAAWTALANRNASLPPAERQGFLLPHPVTPAERFGRPVPGVPEEMV</sequence>
<comment type="caution">
    <text evidence="8">The sequence shown here is derived from an EMBL/GenBank/DDBJ whole genome shotgun (WGS) entry which is preliminary data.</text>
</comment>
<reference evidence="8 9" key="1">
    <citation type="submission" date="2018-03" db="EMBL/GenBank/DDBJ databases">
        <title>Genomic Encyclopedia of Archaeal and Bacterial Type Strains, Phase II (KMG-II): from individual species to whole genera.</title>
        <authorList>
            <person name="Goeker M."/>
        </authorList>
    </citation>
    <scope>NUCLEOTIDE SEQUENCE [LARGE SCALE GENOMIC DNA]</scope>
    <source>
        <strain evidence="8 9">DSM 29318</strain>
    </source>
</reference>
<dbReference type="InterPro" id="IPR001736">
    <property type="entry name" value="PLipase_D/transphosphatidylase"/>
</dbReference>
<evidence type="ECO:0000259" key="7">
    <source>
        <dbReference type="PROSITE" id="PS50035"/>
    </source>
</evidence>
<dbReference type="OrthoDB" id="8828485at2"/>
<dbReference type="SMART" id="SM00155">
    <property type="entry name" value="PLDc"/>
    <property type="match status" value="2"/>
</dbReference>
<name>A0A2T0X1T7_9RHOB</name>
<comment type="function">
    <text evidence="1">Could be a virulence factor.</text>
</comment>
<comment type="subcellular location">
    <subcellularLocation>
        <location evidence="2">Secreted</location>
    </subcellularLocation>
</comment>
<dbReference type="SUPFAM" id="SSF56024">
    <property type="entry name" value="Phospholipase D/nuclease"/>
    <property type="match status" value="2"/>
</dbReference>
<proteinExistence type="predicted"/>
<feature type="compositionally biased region" description="Pro residues" evidence="6">
    <location>
        <begin position="17"/>
        <end position="29"/>
    </location>
</feature>
<dbReference type="Pfam" id="PF13091">
    <property type="entry name" value="PLDc_2"/>
    <property type="match status" value="1"/>
</dbReference>
<feature type="domain" description="PLD phosphodiesterase" evidence="7">
    <location>
        <begin position="215"/>
        <end position="242"/>
    </location>
</feature>
<evidence type="ECO:0000313" key="8">
    <source>
        <dbReference type="EMBL" id="PRY92900.1"/>
    </source>
</evidence>
<dbReference type="AlphaFoldDB" id="A0A2T0X1T7"/>
<evidence type="ECO:0000256" key="5">
    <source>
        <dbReference type="ARBA" id="ARBA00029594"/>
    </source>
</evidence>
<keyword evidence="4" id="KW-0964">Secreted</keyword>
<evidence type="ECO:0000256" key="6">
    <source>
        <dbReference type="SAM" id="MobiDB-lite"/>
    </source>
</evidence>
<feature type="region of interest" description="Disordered" evidence="6">
    <location>
        <begin position="1"/>
        <end position="33"/>
    </location>
</feature>
<dbReference type="GO" id="GO:0005576">
    <property type="term" value="C:extracellular region"/>
    <property type="evidence" value="ECO:0007669"/>
    <property type="project" value="UniProtKB-SubCell"/>
</dbReference>
<evidence type="ECO:0000256" key="2">
    <source>
        <dbReference type="ARBA" id="ARBA00004613"/>
    </source>
</evidence>
<dbReference type="GO" id="GO:0032049">
    <property type="term" value="P:cardiolipin biosynthetic process"/>
    <property type="evidence" value="ECO:0007669"/>
    <property type="project" value="UniProtKB-ARBA"/>
</dbReference>
<gene>
    <name evidence="8" type="ORF">BCF33_1763</name>
</gene>
<evidence type="ECO:0000313" key="9">
    <source>
        <dbReference type="Proteomes" id="UP000238801"/>
    </source>
</evidence>
<accession>A0A2T0X1T7</accession>
<evidence type="ECO:0000256" key="4">
    <source>
        <dbReference type="ARBA" id="ARBA00022525"/>
    </source>
</evidence>
<dbReference type="PANTHER" id="PTHR21248:SF22">
    <property type="entry name" value="PHOSPHOLIPASE D"/>
    <property type="match status" value="1"/>
</dbReference>
<dbReference type="Proteomes" id="UP000238801">
    <property type="component" value="Unassembled WGS sequence"/>
</dbReference>
<dbReference type="Gene3D" id="3.30.870.10">
    <property type="entry name" value="Endonuclease Chain A"/>
    <property type="match status" value="2"/>
</dbReference>
<protein>
    <recommendedName>
        <fullName evidence="3">Phospholipase D</fullName>
    </recommendedName>
    <alternativeName>
        <fullName evidence="5">Choline phosphatase</fullName>
    </alternativeName>
</protein>
<dbReference type="InterPro" id="IPR025202">
    <property type="entry name" value="PLD-like_dom"/>
</dbReference>
<dbReference type="GO" id="GO:0030572">
    <property type="term" value="F:phosphatidyltransferase activity"/>
    <property type="evidence" value="ECO:0007669"/>
    <property type="project" value="UniProtKB-ARBA"/>
</dbReference>
<evidence type="ECO:0000256" key="1">
    <source>
        <dbReference type="ARBA" id="ARBA00003145"/>
    </source>
</evidence>
<organism evidence="8 9">
    <name type="scientific">Hasllibacter halocynthiae</name>
    <dbReference type="NCBI Taxonomy" id="595589"/>
    <lineage>
        <taxon>Bacteria</taxon>
        <taxon>Pseudomonadati</taxon>
        <taxon>Pseudomonadota</taxon>
        <taxon>Alphaproteobacteria</taxon>
        <taxon>Rhodobacterales</taxon>
        <taxon>Roseobacteraceae</taxon>
        <taxon>Hasllibacter</taxon>
    </lineage>
</organism>
<dbReference type="PANTHER" id="PTHR21248">
    <property type="entry name" value="CARDIOLIPIN SYNTHASE"/>
    <property type="match status" value="1"/>
</dbReference>